<evidence type="ECO:0000313" key="3">
    <source>
        <dbReference type="EMBL" id="SFI10452.1"/>
    </source>
</evidence>
<protein>
    <submittedName>
        <fullName evidence="3">Man1-Src1p-C-terminal domain-containing protein</fullName>
    </submittedName>
</protein>
<dbReference type="InterPro" id="IPR025738">
    <property type="entry name" value="BatD"/>
</dbReference>
<dbReference type="RefSeq" id="WP_090079392.1">
    <property type="nucleotide sequence ID" value="NZ_FOQT01000002.1"/>
</dbReference>
<evidence type="ECO:0000256" key="1">
    <source>
        <dbReference type="SAM" id="Phobius"/>
    </source>
</evidence>
<evidence type="ECO:0000256" key="2">
    <source>
        <dbReference type="SAM" id="SignalP"/>
    </source>
</evidence>
<keyword evidence="2" id="KW-0732">Signal</keyword>
<dbReference type="STRING" id="1125876.SAMN05443292_1377"/>
<dbReference type="OrthoDB" id="9807384at2"/>
<accession>A0A1I3FH76</accession>
<dbReference type="Proteomes" id="UP000198931">
    <property type="component" value="Unassembled WGS sequence"/>
</dbReference>
<reference evidence="3 4" key="1">
    <citation type="submission" date="2016-10" db="EMBL/GenBank/DDBJ databases">
        <authorList>
            <person name="de Groot N.N."/>
        </authorList>
    </citation>
    <scope>NUCLEOTIDE SEQUENCE [LARGE SCALE GENOMIC DNA]</scope>
    <source>
        <strain evidence="3 4">DSM 26000</strain>
    </source>
</reference>
<keyword evidence="4" id="KW-1185">Reference proteome</keyword>
<name>A0A1I3FH76_9FLAO</name>
<gene>
    <name evidence="3" type="ORF">SAMN05443292_1377</name>
</gene>
<organism evidence="3 4">
    <name type="scientific">Halpernia frigidisoli</name>
    <dbReference type="NCBI Taxonomy" id="1125876"/>
    <lineage>
        <taxon>Bacteria</taxon>
        <taxon>Pseudomonadati</taxon>
        <taxon>Bacteroidota</taxon>
        <taxon>Flavobacteriia</taxon>
        <taxon>Flavobacteriales</taxon>
        <taxon>Weeksellaceae</taxon>
        <taxon>Chryseobacterium group</taxon>
        <taxon>Halpernia</taxon>
    </lineage>
</organism>
<feature type="signal peptide" evidence="2">
    <location>
        <begin position="1"/>
        <end position="18"/>
    </location>
</feature>
<dbReference type="AlphaFoldDB" id="A0A1I3FH76"/>
<keyword evidence="1" id="KW-0472">Membrane</keyword>
<proteinExistence type="predicted"/>
<sequence length="298" mass="34488">MKKKVLLFIVFISVFANAQILSSTLDKKTLALGEPAVLKINIDNLQGKQVNSAAKNSLLPFHFEGIKDSISLKEDSYSRTVEFAVFDEGKYTIPVLEFKVGDKVLKTIPYEVEVVNTAKKGDEISDIMNNKEVKLDVNDYWELYKFYILGLIALIALIIIIYYFIRYSKRDKNSPKIVTNKTLRDLENLKKKKYIENNNYRAFYIELIDISRNFISTQYKFPADVLLTDDLISFMKNNNTISKENEAIVEDVFLRGDLVKFAKTFPDKETMQNDFKGIQDFVKRSTKDIEFEKVRSDV</sequence>
<keyword evidence="1" id="KW-1133">Transmembrane helix</keyword>
<keyword evidence="1" id="KW-0812">Transmembrane</keyword>
<feature type="chain" id="PRO_5011572383" evidence="2">
    <location>
        <begin position="19"/>
        <end position="298"/>
    </location>
</feature>
<dbReference type="EMBL" id="FOQT01000002">
    <property type="protein sequence ID" value="SFI10452.1"/>
    <property type="molecule type" value="Genomic_DNA"/>
</dbReference>
<dbReference type="Pfam" id="PF13584">
    <property type="entry name" value="BatD"/>
    <property type="match status" value="1"/>
</dbReference>
<feature type="transmembrane region" description="Helical" evidence="1">
    <location>
        <begin position="146"/>
        <end position="165"/>
    </location>
</feature>
<evidence type="ECO:0000313" key="4">
    <source>
        <dbReference type="Proteomes" id="UP000198931"/>
    </source>
</evidence>